<sequence length="525" mass="58487">MIPRSHDLLSRFMTAARADAMDESTSTTSWLASSSPGATRCPRLSPRSSCSCPRTRKWLQPCAPSLPVTRVRHKGIGRTEPEEPDESAEDGGNLTQPVRTRRANSHVYETPISMEPYPYHNSRRFKPDEAAASGEAVDPTIQFVLAELQKMEMHLGDRDDGRCSGLERRVDEIKKKVDNVKLEVACVNAFLERTHWEKPHHPGIFYGSAYERPQAGSSADGPHGYRVEQQHRDVEFGDYTHTHIPAKVPPRLDKSLSVPKTEDKHGMEAARANSTDDNLRALRNYRRARGLCDKCAKKWVYGHKCAAQVQLHAMQEVWELFQGDDTVSLDQPLKEEDTAQTFITFNPTPIHAANTPGNEASVTFEHLKGLHYTHAVLFENMRLFPPVQFDSKFCAGDDVLPDGTYVSGGARVMYHPYAMGLMPSIWGADHHAFRPKRWLTGPGNSFVPANLYKYPVFQAGVRVCLRKELAITEMKAVAVAVVRAFDVEVVDRNGSGACAPKFVSGLTASISGGLPVKIRSVRNQM</sequence>
<evidence type="ECO:0000256" key="5">
    <source>
        <dbReference type="SAM" id="MobiDB-lite"/>
    </source>
</evidence>
<feature type="region of interest" description="Disordered" evidence="5">
    <location>
        <begin position="247"/>
        <end position="274"/>
    </location>
</feature>
<dbReference type="PANTHER" id="PTHR24296">
    <property type="entry name" value="CYTOCHROME P450"/>
    <property type="match status" value="1"/>
</dbReference>
<gene>
    <name evidence="6" type="primary">ga04005</name>
    <name evidence="6" type="ORF">PR202_ga04005</name>
</gene>
<dbReference type="EMBL" id="BQKI01000002">
    <property type="protein sequence ID" value="GJM87993.1"/>
    <property type="molecule type" value="Genomic_DNA"/>
</dbReference>
<comment type="similarity">
    <text evidence="1">Belongs to the cytochrome P450 family.</text>
</comment>
<keyword evidence="7" id="KW-1185">Reference proteome</keyword>
<feature type="compositionally biased region" description="Basic and acidic residues" evidence="5">
    <location>
        <begin position="250"/>
        <end position="268"/>
    </location>
</feature>
<dbReference type="GO" id="GO:0005506">
    <property type="term" value="F:iron ion binding"/>
    <property type="evidence" value="ECO:0007669"/>
    <property type="project" value="InterPro"/>
</dbReference>
<organism evidence="6 7">
    <name type="scientific">Eleusine coracana subsp. coracana</name>
    <dbReference type="NCBI Taxonomy" id="191504"/>
    <lineage>
        <taxon>Eukaryota</taxon>
        <taxon>Viridiplantae</taxon>
        <taxon>Streptophyta</taxon>
        <taxon>Embryophyta</taxon>
        <taxon>Tracheophyta</taxon>
        <taxon>Spermatophyta</taxon>
        <taxon>Magnoliopsida</taxon>
        <taxon>Liliopsida</taxon>
        <taxon>Poales</taxon>
        <taxon>Poaceae</taxon>
        <taxon>PACMAD clade</taxon>
        <taxon>Chloridoideae</taxon>
        <taxon>Cynodonteae</taxon>
        <taxon>Eleusininae</taxon>
        <taxon>Eleusine</taxon>
    </lineage>
</organism>
<proteinExistence type="inferred from homology"/>
<evidence type="ECO:0000256" key="2">
    <source>
        <dbReference type="ARBA" id="ARBA00022723"/>
    </source>
</evidence>
<protein>
    <recommendedName>
        <fullName evidence="8">Cytochrome P450</fullName>
    </recommendedName>
</protein>
<name>A0AAV5BQY1_ELECO</name>
<dbReference type="InterPro" id="IPR001128">
    <property type="entry name" value="Cyt_P450"/>
</dbReference>
<dbReference type="Proteomes" id="UP001054889">
    <property type="component" value="Unassembled WGS sequence"/>
</dbReference>
<dbReference type="Gene3D" id="1.10.630.10">
    <property type="entry name" value="Cytochrome P450"/>
    <property type="match status" value="1"/>
</dbReference>
<accession>A0AAV5BQY1</accession>
<keyword evidence="2" id="KW-0479">Metal-binding</keyword>
<feature type="compositionally biased region" description="Low complexity" evidence="5">
    <location>
        <begin position="24"/>
        <end position="46"/>
    </location>
</feature>
<feature type="region of interest" description="Disordered" evidence="5">
    <location>
        <begin position="22"/>
        <end position="46"/>
    </location>
</feature>
<evidence type="ECO:0008006" key="8">
    <source>
        <dbReference type="Google" id="ProtNLM"/>
    </source>
</evidence>
<evidence type="ECO:0000256" key="1">
    <source>
        <dbReference type="ARBA" id="ARBA00010617"/>
    </source>
</evidence>
<dbReference type="GO" id="GO:0016705">
    <property type="term" value="F:oxidoreductase activity, acting on paired donors, with incorporation or reduction of molecular oxygen"/>
    <property type="evidence" value="ECO:0007669"/>
    <property type="project" value="InterPro"/>
</dbReference>
<dbReference type="GO" id="GO:0004497">
    <property type="term" value="F:monooxygenase activity"/>
    <property type="evidence" value="ECO:0007669"/>
    <property type="project" value="InterPro"/>
</dbReference>
<keyword evidence="3" id="KW-0560">Oxidoreductase</keyword>
<evidence type="ECO:0000256" key="3">
    <source>
        <dbReference type="ARBA" id="ARBA00023002"/>
    </source>
</evidence>
<reference evidence="6" key="1">
    <citation type="journal article" date="2018" name="DNA Res.">
        <title>Multiple hybrid de novo genome assembly of finger millet, an orphan allotetraploid crop.</title>
        <authorList>
            <person name="Hatakeyama M."/>
            <person name="Aluri S."/>
            <person name="Balachadran M.T."/>
            <person name="Sivarajan S.R."/>
            <person name="Patrignani A."/>
            <person name="Gruter S."/>
            <person name="Poveda L."/>
            <person name="Shimizu-Inatsugi R."/>
            <person name="Baeten J."/>
            <person name="Francoijs K.J."/>
            <person name="Nataraja K.N."/>
            <person name="Reddy Y.A.N."/>
            <person name="Phadnis S."/>
            <person name="Ravikumar R.L."/>
            <person name="Schlapbach R."/>
            <person name="Sreeman S.M."/>
            <person name="Shimizu K.K."/>
        </authorList>
    </citation>
    <scope>NUCLEOTIDE SEQUENCE</scope>
</reference>
<evidence type="ECO:0000256" key="4">
    <source>
        <dbReference type="ARBA" id="ARBA00023004"/>
    </source>
</evidence>
<comment type="caution">
    <text evidence="6">The sequence shown here is derived from an EMBL/GenBank/DDBJ whole genome shotgun (WGS) entry which is preliminary data.</text>
</comment>
<evidence type="ECO:0000313" key="6">
    <source>
        <dbReference type="EMBL" id="GJM87993.1"/>
    </source>
</evidence>
<dbReference type="InterPro" id="IPR036396">
    <property type="entry name" value="Cyt_P450_sf"/>
</dbReference>
<evidence type="ECO:0000313" key="7">
    <source>
        <dbReference type="Proteomes" id="UP001054889"/>
    </source>
</evidence>
<dbReference type="GO" id="GO:0020037">
    <property type="term" value="F:heme binding"/>
    <property type="evidence" value="ECO:0007669"/>
    <property type="project" value="InterPro"/>
</dbReference>
<dbReference type="SUPFAM" id="SSF48264">
    <property type="entry name" value="Cytochrome P450"/>
    <property type="match status" value="1"/>
</dbReference>
<dbReference type="Pfam" id="PF00067">
    <property type="entry name" value="p450"/>
    <property type="match status" value="1"/>
</dbReference>
<keyword evidence="4" id="KW-0408">Iron</keyword>
<feature type="region of interest" description="Disordered" evidence="5">
    <location>
        <begin position="70"/>
        <end position="125"/>
    </location>
</feature>
<dbReference type="AlphaFoldDB" id="A0AAV5BQY1"/>
<reference evidence="6" key="2">
    <citation type="submission" date="2021-12" db="EMBL/GenBank/DDBJ databases">
        <title>Resequencing data analysis of finger millet.</title>
        <authorList>
            <person name="Hatakeyama M."/>
            <person name="Aluri S."/>
            <person name="Balachadran M.T."/>
            <person name="Sivarajan S.R."/>
            <person name="Poveda L."/>
            <person name="Shimizu-Inatsugi R."/>
            <person name="Schlapbach R."/>
            <person name="Sreeman S.M."/>
            <person name="Shimizu K.K."/>
        </authorList>
    </citation>
    <scope>NUCLEOTIDE SEQUENCE</scope>
</reference>